<keyword evidence="3" id="KW-1185">Reference proteome</keyword>
<feature type="domain" description="DUF2229" evidence="1">
    <location>
        <begin position="1"/>
        <end position="158"/>
    </location>
</feature>
<dbReference type="AlphaFoldDB" id="W4V7J4"/>
<evidence type="ECO:0000259" key="1">
    <source>
        <dbReference type="Pfam" id="PF09989"/>
    </source>
</evidence>
<accession>W4V7J4</accession>
<dbReference type="PANTHER" id="PTHR32329:SF4">
    <property type="entry name" value="ACTIVATOR OF 2-HYDROXYACYL-COA DEHYDRATASE"/>
    <property type="match status" value="1"/>
</dbReference>
<protein>
    <submittedName>
        <fullName evidence="2">Activator of (R)-2-hydroxyglutaryl-CoA dehydratase</fullName>
    </submittedName>
</protein>
<dbReference type="Proteomes" id="UP000019109">
    <property type="component" value="Unassembled WGS sequence"/>
</dbReference>
<organism evidence="2 3">
    <name type="scientific">Acetivibrio straminisolvens JCM 21531</name>
    <dbReference type="NCBI Taxonomy" id="1294263"/>
    <lineage>
        <taxon>Bacteria</taxon>
        <taxon>Bacillati</taxon>
        <taxon>Bacillota</taxon>
        <taxon>Clostridia</taxon>
        <taxon>Eubacteriales</taxon>
        <taxon>Oscillospiraceae</taxon>
        <taxon>Acetivibrio</taxon>
    </lineage>
</organism>
<gene>
    <name evidence="2" type="ORF">JCM21531_2256</name>
</gene>
<evidence type="ECO:0000313" key="2">
    <source>
        <dbReference type="EMBL" id="GAE88783.1"/>
    </source>
</evidence>
<dbReference type="InterPro" id="IPR051805">
    <property type="entry name" value="Dehydratase_Activator_Redct"/>
</dbReference>
<dbReference type="Pfam" id="PF09989">
    <property type="entry name" value="DUF2229"/>
    <property type="match status" value="1"/>
</dbReference>
<name>W4V7J4_9FIRM</name>
<dbReference type="EMBL" id="BAVR01000024">
    <property type="protein sequence ID" value="GAE88783.1"/>
    <property type="molecule type" value="Genomic_DNA"/>
</dbReference>
<reference evidence="2" key="1">
    <citation type="journal article" date="2014" name="Genome Announc.">
        <title>Draft Genome Sequence of Clostridium straminisolvens Strain JCM 21531T, Isolated from a Cellulose-Degrading Bacterial Community.</title>
        <authorList>
            <person name="Yuki M."/>
            <person name="Oshima K."/>
            <person name="Suda W."/>
            <person name="Sakamoto M."/>
            <person name="Kitamura K."/>
            <person name="Iida T."/>
            <person name="Hattori M."/>
            <person name="Ohkuma M."/>
        </authorList>
    </citation>
    <scope>NUCLEOTIDE SEQUENCE [LARGE SCALE GENOMIC DNA]</scope>
    <source>
        <strain evidence="2">JCM 21531</strain>
    </source>
</reference>
<sequence length="322" mass="37123">MNLINKDVDMIFYPCLPYEVKEYEDCTNHYNCPMVTSYPEVIKNNMDVLEEQNIRFMNPFLPFDDKKRLAKRLYEEFKDFDISWREIKRAVEKAVEEDEKVKGDIRQKGEETLKYLEETGKKGIVLAGRPYHIDPEINHGIPNIITGFGMAVLTEDSIAHLGKIQHPLRVVDQWTYHSRLYRAASFVKDKANLELVQLNSFGCGLDAVTTDQVEEILSSCEKIYTVLKIDEIDNLGAAKIRIRSLKAAMDERDRNGFTIKKGDASCKKVLFTEEMRKKHTILVPQMSPIHFQLLEEAFNVSGYNLKVLPYVDKKAIDEGSSM</sequence>
<comment type="caution">
    <text evidence="2">The sequence shown here is derived from an EMBL/GenBank/DDBJ whole genome shotgun (WGS) entry which is preliminary data.</text>
</comment>
<proteinExistence type="predicted"/>
<dbReference type="STRING" id="1294263.JCM21531_2256"/>
<dbReference type="InterPro" id="IPR018709">
    <property type="entry name" value="CoA_activase_DUF2229"/>
</dbReference>
<evidence type="ECO:0000313" key="3">
    <source>
        <dbReference type="Proteomes" id="UP000019109"/>
    </source>
</evidence>
<dbReference type="PANTHER" id="PTHR32329">
    <property type="entry name" value="BIFUNCTIONAL PROTEIN [INCLUDES 2-HYDROXYACYL-COA DEHYDRATASE (N-TER) AND ITS ACTIVATOR DOMAIN (C_TERM)-RELATED"/>
    <property type="match status" value="1"/>
</dbReference>